<evidence type="ECO:0000259" key="3">
    <source>
        <dbReference type="Pfam" id="PF26109"/>
    </source>
</evidence>
<dbReference type="Pfam" id="PF26109">
    <property type="entry name" value="WHD_BrxR"/>
    <property type="match status" value="1"/>
</dbReference>
<dbReference type="InterPro" id="IPR059020">
    <property type="entry name" value="CapW_CTD"/>
</dbReference>
<organism evidence="4 5">
    <name type="scientific">Kangiella koreensis (strain DSM 16069 / JCM 12317 / KCTC 12182 / SW-125)</name>
    <dbReference type="NCBI Taxonomy" id="523791"/>
    <lineage>
        <taxon>Bacteria</taxon>
        <taxon>Pseudomonadati</taxon>
        <taxon>Pseudomonadota</taxon>
        <taxon>Gammaproteobacteria</taxon>
        <taxon>Kangiellales</taxon>
        <taxon>Kangiellaceae</taxon>
        <taxon>Kangiella</taxon>
    </lineage>
</organism>
<feature type="domain" description="DNA-binding transcriptional repressor CapW C-terminal dimerisation" evidence="2">
    <location>
        <begin position="206"/>
        <end position="273"/>
    </location>
</feature>
<name>C7R632_KANKD</name>
<dbReference type="InterPro" id="IPR059019">
    <property type="entry name" value="WHD_CapW"/>
</dbReference>
<evidence type="ECO:0000313" key="5">
    <source>
        <dbReference type="Proteomes" id="UP000001231"/>
    </source>
</evidence>
<dbReference type="PROSITE" id="PS52050">
    <property type="entry name" value="WYL"/>
    <property type="match status" value="1"/>
</dbReference>
<dbReference type="RefSeq" id="WP_012799978.1">
    <property type="nucleotide sequence ID" value="NC_013166.1"/>
</dbReference>
<evidence type="ECO:0000313" key="4">
    <source>
        <dbReference type="EMBL" id="ACV25463.1"/>
    </source>
</evidence>
<dbReference type="STRING" id="523791.Kkor_0041"/>
<dbReference type="AlphaFoldDB" id="C7R632"/>
<reference evidence="4" key="1">
    <citation type="journal article" date="2009" name="Stand. Genomic Sci.">
        <title>Complete genome sequence of Kangiella koreensis type strain (SW-125).</title>
        <authorList>
            <person name="Han C."/>
            <person name="Sikorski J."/>
            <person name="Lapidus A."/>
            <person name="Nolan M."/>
            <person name="Glavina Del Rio T."/>
            <person name="Tice H."/>
            <person name="Cheng J.F."/>
            <person name="Lucas S."/>
            <person name="Chen F."/>
            <person name="Copeland A."/>
            <person name="Ivanova N."/>
            <person name="Mavromatis K."/>
            <person name="Ovchinnikova G."/>
            <person name="Pati A."/>
            <person name="Bruce D."/>
            <person name="Goodwin L."/>
            <person name="Pitluck S."/>
            <person name="Chen A."/>
            <person name="Palaniappan K."/>
            <person name="Land M."/>
            <person name="Hauser L."/>
            <person name="Chang Y.J."/>
            <person name="Jeffries C.D."/>
            <person name="Chain P."/>
            <person name="Saunders E."/>
            <person name="Brettin T."/>
            <person name="Goker M."/>
            <person name="Tindall B.J."/>
            <person name="Bristow J."/>
            <person name="Eisen J.A."/>
            <person name="Markowitz V."/>
            <person name="Hugenholtz P."/>
            <person name="Kyrpides N.C."/>
            <person name="Klenk H.P."/>
            <person name="Detter J.C."/>
        </authorList>
    </citation>
    <scope>NUCLEOTIDE SEQUENCE [LARGE SCALE GENOMIC DNA]</scope>
    <source>
        <strain evidence="4">DSM 16069</strain>
    </source>
</reference>
<evidence type="ECO:0000259" key="1">
    <source>
        <dbReference type="Pfam" id="PF13280"/>
    </source>
</evidence>
<gene>
    <name evidence="4" type="ordered locus">Kkor_0041</name>
</gene>
<protein>
    <submittedName>
        <fullName evidence="4">Uncharacterized protein</fullName>
    </submittedName>
</protein>
<dbReference type="KEGG" id="kko:Kkor_0041"/>
<dbReference type="Proteomes" id="UP000001231">
    <property type="component" value="Chromosome"/>
</dbReference>
<feature type="domain" description="DNA-binding transcriptional repressor CapW winged helix-turn-helix" evidence="3">
    <location>
        <begin position="10"/>
        <end position="82"/>
    </location>
</feature>
<dbReference type="Pfam" id="PF13280">
    <property type="entry name" value="WYL"/>
    <property type="match status" value="1"/>
</dbReference>
<dbReference type="EMBL" id="CP001707">
    <property type="protein sequence ID" value="ACV25463.1"/>
    <property type="molecule type" value="Genomic_DNA"/>
</dbReference>
<dbReference type="InterPro" id="IPR026881">
    <property type="entry name" value="WYL_dom"/>
</dbReference>
<accession>C7R632</accession>
<evidence type="ECO:0000259" key="2">
    <source>
        <dbReference type="Pfam" id="PF26107"/>
    </source>
</evidence>
<sequence length="289" mass="33014">MMKDLDPSLLARYTFLDFLLLFKGGFTRSELVTRFEIGEATASRTIAGYLDLFPDTVNYLGPRKGYIAKKGINPKFDHNPIEGLLYITSGLVQSHFNVKQYGPPEYRFQKELDINIVSAITRAVVNELEADIRYISTTSGVTTRGLAPHAIFYANNTWYFRAYDFSNYEFRTFRFSRVTSAIDLGSSHSRKYSSKHDDAWHRIRKVLLRPHPKNPNPDALFLDLGISDKTIKELLISEALLGFVLTDLRVDCSSTHRLNYNEYPLALSNREELANVKSMLFAPGHLTKK</sequence>
<dbReference type="Pfam" id="PF26107">
    <property type="entry name" value="BrxR_CTD"/>
    <property type="match status" value="1"/>
</dbReference>
<keyword evidence="5" id="KW-1185">Reference proteome</keyword>
<feature type="domain" description="WYL" evidence="1">
    <location>
        <begin position="116"/>
        <end position="181"/>
    </location>
</feature>
<dbReference type="HOGENOM" id="CLU_054168_0_1_6"/>
<dbReference type="InParanoid" id="C7R632"/>
<dbReference type="eggNOG" id="COG2378">
    <property type="taxonomic scope" value="Bacteria"/>
</dbReference>
<proteinExistence type="predicted"/>